<feature type="region of interest" description="Disordered" evidence="1">
    <location>
        <begin position="4383"/>
        <end position="4404"/>
    </location>
</feature>
<feature type="region of interest" description="Disordered" evidence="1">
    <location>
        <begin position="4464"/>
        <end position="4490"/>
    </location>
</feature>
<evidence type="ECO:0000256" key="1">
    <source>
        <dbReference type="SAM" id="MobiDB-lite"/>
    </source>
</evidence>
<feature type="compositionally biased region" description="Low complexity" evidence="1">
    <location>
        <begin position="275"/>
        <end position="288"/>
    </location>
</feature>
<feature type="region of interest" description="Disordered" evidence="1">
    <location>
        <begin position="877"/>
        <end position="908"/>
    </location>
</feature>
<feature type="region of interest" description="Disordered" evidence="1">
    <location>
        <begin position="3762"/>
        <end position="3786"/>
    </location>
</feature>
<dbReference type="RefSeq" id="XP_067065505.1">
    <property type="nucleotide sequence ID" value="XM_067209262.1"/>
</dbReference>
<feature type="region of interest" description="Disordered" evidence="1">
    <location>
        <begin position="4323"/>
        <end position="4345"/>
    </location>
</feature>
<feature type="region of interest" description="Disordered" evidence="1">
    <location>
        <begin position="3602"/>
        <end position="3634"/>
    </location>
</feature>
<feature type="region of interest" description="Disordered" evidence="1">
    <location>
        <begin position="239"/>
        <end position="290"/>
    </location>
</feature>
<feature type="compositionally biased region" description="Basic and acidic residues" evidence="1">
    <location>
        <begin position="3764"/>
        <end position="3775"/>
    </location>
</feature>
<feature type="region of interest" description="Disordered" evidence="1">
    <location>
        <begin position="3244"/>
        <end position="3267"/>
    </location>
</feature>
<sequence length="4961" mass="527373">MARHLTRQRRQRIQSTAWSRCLNLLRRVLTGNSSAFWATASAPLPLSQALPLLRSASQPHANETRRATAVLLLCCEALRAALIAEATPAKWLRGSEGAENQRPSPVDAPAVDPSACASECRVTPLSERCATRKSIHSGRGPYTPLLIVPAIGQRRVHTADAHSEDSAAAAVTALRTRAHRCEIAVHDARLELVRRRAAMTTRHQRRGISRIEAGMRGVSSVHAFSANCTGLRIPTLSHHTTRVTRGSSTPTTASRSFSSCVAAEDKRNTSQGRESSSSASPSSSSKPPRVARRLAAAWQRTCNEAYLTAHSGRLSSSARSSSHCTWSFSAEEELRVHFQRALLWRSDASLHAVRDSALVAERELRPMAGFVVETCVSLRGKLNGFCCDDAAPALVARHSSISSALRWQLFALLVLADEVCAALGDRNADSTRASRRLSEDTNSSVVSECIVAVTAAQLCALRYVCCQMNEAGITGLATGHSEANPREVAAVAPPGAHAVRATRRLVESLLALCTKDDEGVALSSERRNASGMCSLDSWLGQKLCGLAEISCCSLHAVAGHKDQGEALLTPLLLLLRLLVQSTVWLDRFAAADADGAQHLRQVCAAVLLIERVVERASEDEQPRCLEKLRGALQLSPPLVRKDGEVGGAARLRAPASPRRTPHHSHSFGESARAEGVAAPLPAATGCFVCHVLDGCPPPISHMLLLSRTPSQLFHSTTSSPETLVDWEKAAEEVVMLLAPGMALSMAWRQRHSRAVVSVLRASPMASVTAIEYTDAVSVGAAGCAGSTASLPCGADAAAHCALLQRRNKLMQVCHRFCFLASSRPSPSPEAAASRLSWRQAFSSPFLSTILSQLDSAAVARIAEVMLETLTLRPPLFSAVPHEGHSTAPRDARAASRMKNDDAERASGEAAGATRCRSALLALQGIFASLTIDAVRAEVSHALLSRFCTALTESARTREGGDVDLTRMRVHGAGLCLDVLLACSSTSLRDQAAATHQLLSAFTSTVDGGEDPPHSRQKGDAMCAVLHSWWPGALGGIMLARHAQLARGESWCVRPASVEPHSGEAPYRDPLGLLSPAAQFAAWWEDQPRLREAGYWAGTRMMRLCNTAAHLAAASRTTSTASSPKQLPSLPALSRTDAEAAKMACTAVYDALSLEQICHLALASTALPLPEERRAASTAGAEPSLTPACSSAPMANASCVCALATTEAAAMWFDGDHSSEDGVTSIFRHAATPAPGCGDGVLNVLQHRQGRPLTDRQHESLVEALRDISRRRGVREAVALFYAHERQHRRLQLAEVELFAETAKRAPLSFLVRVLLYVPPPCESALLARAIIAGAWKAYQRALHQHSRWVAAAAVGEKSSSAQREKSALTSRIRRQSRRRVEQAWYESLAVACRALALLPSAGGTDELSEVEQRQIVSILQRLVYARPRSMQPPAPPRRVPASSTSTADSADEWDSCAVQSAQLLAALLRSSQSSIRARQSHHELESAPTRHSVKGLCQIIQFCDANGDAATAVQAYLRFSNLHASSSPHSRPPSSAAQGASKQASATAHANYGQVVPLLSLDMCVSLLHLASVHVSAACDDGTAASATPAAAAAPSKSMPLAALIAFVEEHHESWEGPAPEAPSDSEAPRCGAALMQTTLGRKVGGNDGEVKMRTHSRAALEESAAAPSGVVTEAAAEIAGSTSKPARNEARGSNGRHASDTNTPASVATAARAATSRVTTYALNCIAAVQRLSPTLPASLRCVVHADSALIPLTAVLHDALRWCRLRPRSTPAREGATTTADGLDAASLQMPAHRADSDDPAAVDVVAQLIAAMFQLDGTEMGEMIDVAPLHPGPSLVAAAEAVVTETDDPAAMAEVAGGEASSFMVVTRRTFVCRAACANPDFWRLVRHTDVLLGYIWDYVWELYRLESTVLWVSPAQQQRAYLAVAECAQVIVAALQALDVWAVKMRAHEACEQDHSGNDGDGGGDHQVEELASRTAARSCVPSTFSSDCELRGSVDEWRGRLRSGTLQRVLARLLDESEVPDAANGRCGETAPTKLPYYLPSWESANTTSAAIAHVTAVIQQSRRAFESCASSHALMQLPVNAVAASSAAPSDPSLAAGVMTTCAISAQSVRELFSATTQQYCDAVSRLVSASLPAIDDAGALLPAHFSRLGMDNLSYVLHCVTVAAASPRQPHTSATVADSETGGTVALLARIAATEAVLRHAASLVQHALVHVEVTETAPHTANVQLFRTLWGLSATLKHAAVLLDECTAWWTLLDLEAATAAAPPSDLLGASDAFGSDCGRAFTCASTALTAEGVLAHLRAQLKRLAAMLVDLYACGWSGGVHARLPEVTRARLWSREELRAQHLHVCLVLHHLTSDSGDAAVSTRLAGAAEALEQTLARHPSASAASASRRRAQRQLQSGPISMDALIDDRDENITEAAQCTAAAATLTLERMLLAYLTPRRRGAGAPDQMTLVSITTMEGSFQRAAVSPLPPSLAALLWRLFPALIDNGCHAPGAFDEAADGAGCGAPHRMPSESSVAEERLWSATCAVPTTLWRQLVSLGGEGEAARVGDALRSGGAHAEASAMHRERLVVYAALLSRKPLVLTGVVCHPLVRHHQLAEAQQTQCQLGRVGAGSVSAADCSEGLPCEWLKKLLLHGAEDDAIVEAGLAAIGEAGEPVLPTAGTTASSTLSQGCGGGSLCTSLRGSLEFSFSQSLREQFVSALILAVLRDASLICAGILRVLITAASNAAGGATAPTPSLPQPSSSMTSLAVETLMAQRRECMLLELVRHLGYVAPHAVRTAFRWITGTPYPPGARAPLSSSSSFPTEAVPPAELKCSALSCADATSLRRLRVALLSCGPWPTNVARKLLEYATRAQGVATEGTAAQVHTGDCRTAAAPFPEALELYHGLRPPPESERNTVAAASRALTVTEEHQLDAVGSGQTSILRCARSAPRSSRKAADSLPTAQRWAGRFPVGPSPPLPLAAAAPSSSVRSISDADGSTTGVPLSAIQLACEEGACLMNALRAVDAPGVEGAAARIALRMRDLATAPSYTACARLLTDDVFATDVMALPTARVAATLLFAWRTLLLRAAELDCRALGRVSADGDDGAVATEVCSPARKPRRGEGGSKDIRSMTVHDVYAMFFLAASRIDDRLPATASPPIRPKERQWLVNEQRQLSALRQEVAAYWVAVWADEVLASATVLSRSTASEAEAIRARVDKYCSGGADGGAMLCPTLGFVNLWEHLRRAQARMQTASHERSASCSPLRPSRSSRGEDCRAAAELSRAHTEVSAQLRDACARMTRLPRSITAEASLTPEGGDAGAASEQAWSLWPPAASETYQLRASMRESLKANALVTVTVRHPFSVVAYLRTWQREREPVLERGRASTRAARRLGRVGAAVFTECGVTRAACVLLPAASLQSSHATQSAGQPVASRTDVQRMSQRTTVSLMDVWRAVDAFERRGRLVLACMPRGGHGPGSGCGVMRGSGGGIVQAGALEGDQENTTARASPAGAGVVMEAFCDVVSLEDARLQKERQGAARPSERAHSGDMLVLLSVLRQLRQRLLPPPAGTAAATAPGGHGGDVASTACSTHDRSGLVLAASQWTKFVPLSHAHMPTPPPTRRSDESGDAVTDPSSSVPSRDDTAWRSYLHVLHLCGDGLLSRIARRRGRRASPSATVLTHVAHQLQRLVTLSSLEEQAAHSSVSSAFQSRLLSDKDAERIICFQVRALQRIRDHVSMLGWTAEQHMELQLAQQSVVATVAAICRLQRRSHHDHEGSLGERARRAATTGGAELSTRTPKRVAAGMLEGRLNQVEEATAACFYPALGHLMRQSSATHPRSRAASADASAASPSALRFPAMDRTPRAHWDTTEVVTEFGGAAASASRRHGPASSPLPQKAATTATAESDRVAATLLATIHDALCEAREQAGSLTNRRPTGEAVHTCSARTPLSSCRELHAFLSAVVAAVQRRSRDADARLLLDFLSGKEAEALRPLGASAEAPYLEILMKSVTLAESACWTTQHGPHIAEAGLTLYALLSPWLPLSAAARQTCAVEAALCLVTLALQQHRPLSDTTGTGTAAKFPATSLSYLLQAVLVDILHRQQWTRLSVRSIVLLGAIYRQLRNSERGWGTVASTWRTRRSSRTAPQVETRVLLWRTLSALSELSEKDAAEVRDAWVAEREATIVARWTGAADHEPARVPGNVAPPSVSGTVRLRTEMGCARAHECSGADVIEVLYHGSLQILGEGVNSDGPAEAKSGHWRSPLLLAATRLRAWLAREEVAVASHPPKTAFTSDLAAAVVLHPSAASRLLLPQLRLVEEVLCRTLGGLDGNASGARRSRRKGDSPFGGDKRSELTKRRNRLACLRMYSLYAELKRACSPPPWRGQQRFLQSHARDGGGDGSQHHGGGSRRHGSGACIGDVASLVLELAVVAALSAAESAPPCRHASAVSDERQLALLSAFVSCCDSLGTPLPSPPCPPQSQRSGPENSSTTPVAAQAASPEASVLARVSVDVHAAVRHLATRLLCRLTEDMPLSALAASTIFHDWRDVLTPLRALQRVPSAFPAPEAGVPDGDEGGVWVLSTSAAGLQWAPKRPEDVSFGESATCLEAPSSDADHVGRDAAVLDGQQALHSQRRHRYDEQSLHSMYYATMRLLCGTKHLLALPPPVLLKELLHPLAELERAAAEASSLSPTAAEATPCAVKPTACDRDDSTAGRNWKATDRLARLVDVAQRVSVHPALREPTAAADPRDGGGSPRARWTTAWLVFKALEQVEKALFAQREVPQSNTKVGGRAVRATATSISPSRMFAARYADLLAQRGAYAPDYLAFVLIVSHHCHGLLPMPESAPADAPQADEERRLRLRYSQLCHVLALAVPPHAVGAAMQLFQLKPLLHPLGATAAEKRPLEEAANASTVAWENNATKQGQWVHSETGASSEAGLPLQALTPHEAALLQRLHRLLHMTRGTQSQTS</sequence>
<feature type="compositionally biased region" description="Polar residues" evidence="1">
    <location>
        <begin position="243"/>
        <end position="259"/>
    </location>
</feature>
<evidence type="ECO:0000313" key="3">
    <source>
        <dbReference type="Proteomes" id="UP000674143"/>
    </source>
</evidence>
<protein>
    <submittedName>
        <fullName evidence="2">Uncharacterized protein</fullName>
    </submittedName>
</protein>
<reference evidence="2 3" key="1">
    <citation type="submission" date="2021-02" db="EMBL/GenBank/DDBJ databases">
        <title>Leishmania (Mundinia) orientalis Genome sequencing and assembly.</title>
        <authorList>
            <person name="Almutairi H."/>
            <person name="Gatherer D."/>
        </authorList>
    </citation>
    <scope>NUCLEOTIDE SEQUENCE [LARGE SCALE GENOMIC DNA]</scope>
    <source>
        <strain evidence="2">LSCM4</strain>
    </source>
</reference>
<feature type="region of interest" description="Disordered" evidence="1">
    <location>
        <begin position="3870"/>
        <end position="3895"/>
    </location>
</feature>
<proteinExistence type="predicted"/>
<feature type="region of interest" description="Disordered" evidence="1">
    <location>
        <begin position="3560"/>
        <end position="3580"/>
    </location>
</feature>
<feature type="compositionally biased region" description="Low complexity" evidence="1">
    <location>
        <begin position="3252"/>
        <end position="3262"/>
    </location>
</feature>
<comment type="caution">
    <text evidence="2">The sequence shown here is derived from an EMBL/GenBank/DDBJ whole genome shotgun (WGS) entry which is preliminary data.</text>
</comment>
<feature type="region of interest" description="Disordered" evidence="1">
    <location>
        <begin position="1427"/>
        <end position="1451"/>
    </location>
</feature>
<feature type="compositionally biased region" description="Low complexity" evidence="1">
    <location>
        <begin position="1439"/>
        <end position="1448"/>
    </location>
</feature>
<feature type="compositionally biased region" description="Basic and acidic residues" evidence="1">
    <location>
        <begin position="881"/>
        <end position="906"/>
    </location>
</feature>
<accession>A0A836KT90</accession>
<organism evidence="2 3">
    <name type="scientific">Leishmania orientalis</name>
    <dbReference type="NCBI Taxonomy" id="2249476"/>
    <lineage>
        <taxon>Eukaryota</taxon>
        <taxon>Discoba</taxon>
        <taxon>Euglenozoa</taxon>
        <taxon>Kinetoplastea</taxon>
        <taxon>Metakinetoplastina</taxon>
        <taxon>Trypanosomatida</taxon>
        <taxon>Trypanosomatidae</taxon>
        <taxon>Leishmaniinae</taxon>
        <taxon>Leishmania</taxon>
    </lineage>
</organism>
<gene>
    <name evidence="2" type="ORF">LSCM4_07367</name>
</gene>
<dbReference type="GeneID" id="92363196"/>
<feature type="compositionally biased region" description="Low complexity" evidence="1">
    <location>
        <begin position="3870"/>
        <end position="3885"/>
    </location>
</feature>
<keyword evidence="3" id="KW-1185">Reference proteome</keyword>
<dbReference type="Proteomes" id="UP000674143">
    <property type="component" value="Chromosome 8"/>
</dbReference>
<feature type="region of interest" description="Disordered" evidence="1">
    <location>
        <begin position="1677"/>
        <end position="1709"/>
    </location>
</feature>
<feature type="region of interest" description="Disordered" evidence="1">
    <location>
        <begin position="651"/>
        <end position="671"/>
    </location>
</feature>
<name>A0A836KT90_9TRYP</name>
<evidence type="ECO:0000313" key="2">
    <source>
        <dbReference type="EMBL" id="KAG5486439.1"/>
    </source>
</evidence>
<dbReference type="KEGG" id="loi:92363196"/>
<feature type="compositionally biased region" description="Low complexity" evidence="1">
    <location>
        <begin position="3560"/>
        <end position="3569"/>
    </location>
</feature>
<dbReference type="EMBL" id="JAFHLR010000008">
    <property type="protein sequence ID" value="KAG5486439.1"/>
    <property type="molecule type" value="Genomic_DNA"/>
</dbReference>